<evidence type="ECO:0000259" key="2">
    <source>
        <dbReference type="Pfam" id="PF02719"/>
    </source>
</evidence>
<dbReference type="Proteomes" id="UP000187404">
    <property type="component" value="Unassembled WGS sequence"/>
</dbReference>
<dbReference type="InterPro" id="IPR036291">
    <property type="entry name" value="NAD(P)-bd_dom_sf"/>
</dbReference>
<comment type="similarity">
    <text evidence="1">Belongs to the polysaccharide synthase family.</text>
</comment>
<dbReference type="Gene3D" id="3.40.50.720">
    <property type="entry name" value="NAD(P)-binding Rossmann-like Domain"/>
    <property type="match status" value="2"/>
</dbReference>
<protein>
    <recommendedName>
        <fullName evidence="2">Polysaccharide biosynthesis protein CapD-like domain-containing protein</fullName>
    </recommendedName>
</protein>
<dbReference type="SUPFAM" id="SSF51735">
    <property type="entry name" value="NAD(P)-binding Rossmann-fold domains"/>
    <property type="match status" value="1"/>
</dbReference>
<name>A0A1Q9JEW1_9FIRM</name>
<reference evidence="3 4" key="1">
    <citation type="journal article" date="2016" name="Appl. Environ. Microbiol.">
        <title>Function and Phylogeny of Bacterial Butyryl Coenzyme A:Acetate Transferases and Their Diversity in the Proximal Colon of Swine.</title>
        <authorList>
            <person name="Trachsel J."/>
            <person name="Bayles D.O."/>
            <person name="Looft T."/>
            <person name="Levine U.Y."/>
            <person name="Allen H.K."/>
        </authorList>
    </citation>
    <scope>NUCLEOTIDE SEQUENCE [LARGE SCALE GENOMIC DNA]</scope>
    <source>
        <strain evidence="3 4">68-3-10</strain>
    </source>
</reference>
<dbReference type="RefSeq" id="WP_075711789.1">
    <property type="nucleotide sequence ID" value="NZ_MJIE01000001.1"/>
</dbReference>
<dbReference type="SUPFAM" id="SSF53335">
    <property type="entry name" value="S-adenosyl-L-methionine-dependent methyltransferases"/>
    <property type="match status" value="1"/>
</dbReference>
<evidence type="ECO:0000256" key="1">
    <source>
        <dbReference type="ARBA" id="ARBA00007430"/>
    </source>
</evidence>
<dbReference type="InterPro" id="IPR003869">
    <property type="entry name" value="Polysac_CapD-like"/>
</dbReference>
<keyword evidence="4" id="KW-1185">Reference proteome</keyword>
<dbReference type="Pfam" id="PF02719">
    <property type="entry name" value="Polysacc_synt_2"/>
    <property type="match status" value="1"/>
</dbReference>
<dbReference type="Pfam" id="PF13727">
    <property type="entry name" value="CoA_binding_3"/>
    <property type="match status" value="1"/>
</dbReference>
<dbReference type="STRING" id="1261640.BHK98_00905"/>
<dbReference type="InterPro" id="IPR029063">
    <property type="entry name" value="SAM-dependent_MTases_sf"/>
</dbReference>
<sequence>MTELRCNSSGNANVVCMVDDNSSKWGKYLHGVPIEGGRDDILRLTERYKIEEILIAMPSASQNNISDVVDICSRTDCRVRILPSIVSSLEGNISSNLRDISYEDLLSRDPVDVNDAGIDEYIENKVVLVTGGGGSIGSELCRQIAKRRPGQLIILDVYENNAYEIQMELKNHYQEELDVRTVIASVRDYDRMDCVFARYRPDIVFHAAAHKHVPLMEQSPNEAIKNNVKGTLNTAMLADRYRAHKFILISTDKAVRPTNIMGASKRICEMIVQDFAKKSDTVFGAVRFGNVLGSNGSVIPLFLRQIDEGGPVTVTHREITRFFMTIPEAVSLVLQAGAYASDGEIFVLDMGKQVKIYDLAVSLIKMRGYRPNKDIEIRIIGLRPGEKLYEEVLMDEEGLSTTGNRLIHVGKPIEMDYKKFEESLHALIAAADDNVNDIKERTREICDTYTIYRY</sequence>
<organism evidence="3 4">
    <name type="scientific">Hornefia porci</name>
    <dbReference type="NCBI Taxonomy" id="2652292"/>
    <lineage>
        <taxon>Bacteria</taxon>
        <taxon>Bacillati</taxon>
        <taxon>Bacillota</taxon>
        <taxon>Clostridia</taxon>
        <taxon>Peptostreptococcales</taxon>
        <taxon>Anaerovoracaceae</taxon>
        <taxon>Hornefia</taxon>
    </lineage>
</organism>
<dbReference type="EMBL" id="MJIE01000001">
    <property type="protein sequence ID" value="OLR54770.1"/>
    <property type="molecule type" value="Genomic_DNA"/>
</dbReference>
<dbReference type="AlphaFoldDB" id="A0A1Q9JEW1"/>
<dbReference type="CDD" id="cd05237">
    <property type="entry name" value="UDP_invert_4-6DH_SDR_e"/>
    <property type="match status" value="1"/>
</dbReference>
<evidence type="ECO:0000313" key="3">
    <source>
        <dbReference type="EMBL" id="OLR54770.1"/>
    </source>
</evidence>
<comment type="caution">
    <text evidence="3">The sequence shown here is derived from an EMBL/GenBank/DDBJ whole genome shotgun (WGS) entry which is preliminary data.</text>
</comment>
<dbReference type="PANTHER" id="PTHR43318:SF1">
    <property type="entry name" value="POLYSACCHARIDE BIOSYNTHESIS PROTEIN EPSC-RELATED"/>
    <property type="match status" value="1"/>
</dbReference>
<feature type="domain" description="Polysaccharide biosynthesis protein CapD-like" evidence="2">
    <location>
        <begin position="127"/>
        <end position="404"/>
    </location>
</feature>
<proteinExistence type="inferred from homology"/>
<dbReference type="InterPro" id="IPR051203">
    <property type="entry name" value="Polysaccharide_Synthase-Rel"/>
</dbReference>
<gene>
    <name evidence="3" type="ORF">BHK98_00905</name>
</gene>
<accession>A0A1Q9JEW1</accession>
<evidence type="ECO:0000313" key="4">
    <source>
        <dbReference type="Proteomes" id="UP000187404"/>
    </source>
</evidence>
<dbReference type="PANTHER" id="PTHR43318">
    <property type="entry name" value="UDP-N-ACETYLGLUCOSAMINE 4,6-DEHYDRATASE"/>
    <property type="match status" value="1"/>
</dbReference>